<organism evidence="2 3">
    <name type="scientific">Blastococcus goldschmidtiae</name>
    <dbReference type="NCBI Taxonomy" id="3075546"/>
    <lineage>
        <taxon>Bacteria</taxon>
        <taxon>Bacillati</taxon>
        <taxon>Actinomycetota</taxon>
        <taxon>Actinomycetes</taxon>
        <taxon>Geodermatophilales</taxon>
        <taxon>Geodermatophilaceae</taxon>
        <taxon>Blastococcus</taxon>
    </lineage>
</organism>
<comment type="caution">
    <text evidence="2">The sequence shown here is derived from an EMBL/GenBank/DDBJ whole genome shotgun (WGS) entry which is preliminary data.</text>
</comment>
<evidence type="ECO:0000256" key="1">
    <source>
        <dbReference type="SAM" id="MobiDB-lite"/>
    </source>
</evidence>
<feature type="compositionally biased region" description="Basic and acidic residues" evidence="1">
    <location>
        <begin position="1"/>
        <end position="38"/>
    </location>
</feature>
<reference evidence="3" key="1">
    <citation type="submission" date="2023-07" db="EMBL/GenBank/DDBJ databases">
        <title>30 novel species of actinomycetes from the DSMZ collection.</title>
        <authorList>
            <person name="Nouioui I."/>
        </authorList>
    </citation>
    <scope>NUCLEOTIDE SEQUENCE [LARGE SCALE GENOMIC DNA]</scope>
    <source>
        <strain evidence="3">DSM 46792</strain>
    </source>
</reference>
<gene>
    <name evidence="2" type="ORF">RM425_08695</name>
</gene>
<protein>
    <submittedName>
        <fullName evidence="2">Uncharacterized protein</fullName>
    </submittedName>
</protein>
<feature type="compositionally biased region" description="Basic and acidic residues" evidence="1">
    <location>
        <begin position="57"/>
        <end position="87"/>
    </location>
</feature>
<accession>A0ABU2K708</accession>
<sequence>MREPGPPELLVEHRIQLPRVPHHEARQQPGRTRLEHPVGRAGQAVPQFSGDPLPRVGDAEGGRRTACREHRHDVVPGPGRRDHRLDPGRLAGQELPPPLFRGEEQDGRLEVLDPLSVAEDGDRRVGDDPGPAAAGEEVRIAVEVQVHRDGPVVVGQRAER</sequence>
<feature type="compositionally biased region" description="Basic and acidic residues" evidence="1">
    <location>
        <begin position="101"/>
        <end position="111"/>
    </location>
</feature>
<name>A0ABU2K708_9ACTN</name>
<evidence type="ECO:0000313" key="3">
    <source>
        <dbReference type="Proteomes" id="UP001183222"/>
    </source>
</evidence>
<dbReference type="EMBL" id="JAVREI010000004">
    <property type="protein sequence ID" value="MDT0275979.1"/>
    <property type="molecule type" value="Genomic_DNA"/>
</dbReference>
<proteinExistence type="predicted"/>
<feature type="region of interest" description="Disordered" evidence="1">
    <location>
        <begin position="1"/>
        <end position="134"/>
    </location>
</feature>
<evidence type="ECO:0000313" key="2">
    <source>
        <dbReference type="EMBL" id="MDT0275979.1"/>
    </source>
</evidence>
<dbReference type="RefSeq" id="WP_311344801.1">
    <property type="nucleotide sequence ID" value="NZ_JAVREI010000004.1"/>
</dbReference>
<dbReference type="Proteomes" id="UP001183222">
    <property type="component" value="Unassembled WGS sequence"/>
</dbReference>
<keyword evidence="3" id="KW-1185">Reference proteome</keyword>